<dbReference type="KEGG" id="lrg:LRHM_2051"/>
<dbReference type="KEGG" id="lrh:LGG_02131"/>
<evidence type="ECO:0000313" key="2">
    <source>
        <dbReference type="Proteomes" id="UP000002067"/>
    </source>
</evidence>
<dbReference type="InterPro" id="IPR029058">
    <property type="entry name" value="AB_hydrolase_fold"/>
</dbReference>
<gene>
    <name evidence="1" type="ordered locus">LRHM_2051</name>
</gene>
<dbReference type="SUPFAM" id="SSF53474">
    <property type="entry name" value="alpha/beta-Hydrolases"/>
    <property type="match status" value="1"/>
</dbReference>
<protein>
    <submittedName>
        <fullName evidence="1">Esterase</fullName>
    </submittedName>
</protein>
<dbReference type="RefSeq" id="WP_014569925.1">
    <property type="nucleotide sequence ID" value="NC_013198.1"/>
</dbReference>
<dbReference type="PANTHER" id="PTHR48098:SF1">
    <property type="entry name" value="DIACYLGLYCEROL ACYLTRANSFERASE_MYCOLYLTRANSFERASE AG85A"/>
    <property type="match status" value="1"/>
</dbReference>
<dbReference type="Pfam" id="PF00756">
    <property type="entry name" value="Esterase"/>
    <property type="match status" value="1"/>
</dbReference>
<dbReference type="GO" id="GO:0016747">
    <property type="term" value="F:acyltransferase activity, transferring groups other than amino-acyl groups"/>
    <property type="evidence" value="ECO:0007669"/>
    <property type="project" value="TreeGrafter"/>
</dbReference>
<dbReference type="AlphaFoldDB" id="A0A7S7FQ90"/>
<dbReference type="EMBL" id="AP011548">
    <property type="protein sequence ID" value="BAI42578.1"/>
    <property type="molecule type" value="Genomic_DNA"/>
</dbReference>
<name>A0A7S7FQ90_LACRG</name>
<proteinExistence type="predicted"/>
<organism evidence="1 2">
    <name type="scientific">Lacticaseibacillus rhamnosus (strain ATCC 53103 / LMG 18243 / GG)</name>
    <name type="common">Lactobacillus rhamnosus</name>
    <dbReference type="NCBI Taxonomy" id="568703"/>
    <lineage>
        <taxon>Bacteria</taxon>
        <taxon>Bacillati</taxon>
        <taxon>Bacillota</taxon>
        <taxon>Bacilli</taxon>
        <taxon>Lactobacillales</taxon>
        <taxon>Lactobacillaceae</taxon>
        <taxon>Lacticaseibacillus</taxon>
    </lineage>
</organism>
<reference evidence="1 2" key="1">
    <citation type="journal article" date="2009" name="J. Bacteriol.">
        <title>Complete genome sequence of the probiotic Lactobacillus rhamnosus ATCC 53103.</title>
        <authorList>
            <person name="Morita H."/>
            <person name="Toh H."/>
            <person name="Oshima K."/>
            <person name="Murakami M."/>
            <person name="Taylor T.D."/>
            <person name="Igimi S."/>
            <person name="Hattori M."/>
        </authorList>
    </citation>
    <scope>NUCLEOTIDE SEQUENCE [LARGE SCALE GENOMIC DNA]</scope>
    <source>
        <strain evidence="2">ATCC 53103 / LMG 18243 / GG [Tokyo]</strain>
    </source>
</reference>
<accession>A0A7S7FQ90</accession>
<dbReference type="InterPro" id="IPR050583">
    <property type="entry name" value="Mycobacterial_A85_antigen"/>
</dbReference>
<evidence type="ECO:0000313" key="1">
    <source>
        <dbReference type="EMBL" id="BAI42578.1"/>
    </source>
</evidence>
<dbReference type="PANTHER" id="PTHR48098">
    <property type="entry name" value="ENTEROCHELIN ESTERASE-RELATED"/>
    <property type="match status" value="1"/>
</dbReference>
<dbReference type="Proteomes" id="UP000002067">
    <property type="component" value="Chromosome"/>
</dbReference>
<dbReference type="InterPro" id="IPR000801">
    <property type="entry name" value="Esterase-like"/>
</dbReference>
<sequence>MQRRKRIFGILITALMIAVVFLIWGGPSWAPSKSGQSSTSTPRQMTSASASKIVNRSTISASTSSESSVTSPQAASSLNESSFFSPTLNRSWRYFTYLPAGYTSSRQYPLILMLHGMDGDATNLVKLVDSKTMLDQAVTATKHPAVVVFIDGGNSFYVDSPAEKMQTAIVQDLLPHLQQQVAILPQADAHAVGGMSMGGYGALHLALAVPTAFRTVAALSPAVWQQVPEAARPRMPAFLRAGQWNQAQWEAEAPAKMLTGDRTAGLHVFLASGQADTTVSFQDVSQFSDQLTAAGVNPTTHWSAAGAHGFTYWQQILPEAYQWLLRQLPVPKKISE</sequence>
<dbReference type="Gene3D" id="3.40.50.1820">
    <property type="entry name" value="alpha/beta hydrolase"/>
    <property type="match status" value="1"/>
</dbReference>